<dbReference type="Proteomes" id="UP001223547">
    <property type="component" value="Unassembled WGS sequence"/>
</dbReference>
<evidence type="ECO:0000313" key="2">
    <source>
        <dbReference type="EMBL" id="MDK9557087.1"/>
    </source>
</evidence>
<reference evidence="2 3" key="1">
    <citation type="submission" date="2023-05" db="EMBL/GenBank/DDBJ databases">
        <title>Marinobacter albus sp. nov., a marine bacterium isolated from sand in a coastal intertidal zone of huludao.</title>
        <authorList>
            <person name="Deng T."/>
        </authorList>
    </citation>
    <scope>NUCLEOTIDE SEQUENCE [LARGE SCALE GENOMIC DNA]</scope>
    <source>
        <strain evidence="2 3">M216</strain>
    </source>
</reference>
<evidence type="ECO:0000259" key="1">
    <source>
        <dbReference type="Pfam" id="PF19837"/>
    </source>
</evidence>
<dbReference type="InterPro" id="IPR045630">
    <property type="entry name" value="DUF6316"/>
</dbReference>
<accession>A0ABT7H9R9</accession>
<protein>
    <submittedName>
        <fullName evidence="2">DUF6316 family protein</fullName>
    </submittedName>
</protein>
<evidence type="ECO:0000313" key="3">
    <source>
        <dbReference type="Proteomes" id="UP001223547"/>
    </source>
</evidence>
<sequence length="97" mass="10710">MRTDTAIPSTHQNRLMHTLYGWYALTREQADLGPFATSKEASDALSCHIKAYKGLNKRTPGALKAVHLHDADQCSKTNCGLCVEARIFWHSLAVATP</sequence>
<comment type="caution">
    <text evidence="2">The sequence shown here is derived from an EMBL/GenBank/DDBJ whole genome shotgun (WGS) entry which is preliminary data.</text>
</comment>
<keyword evidence="3" id="KW-1185">Reference proteome</keyword>
<dbReference type="EMBL" id="JASSQD010000001">
    <property type="protein sequence ID" value="MDK9557087.1"/>
    <property type="molecule type" value="Genomic_DNA"/>
</dbReference>
<organism evidence="2 3">
    <name type="scientific">Marinobacter albus</name>
    <dbReference type="NCBI Taxonomy" id="3030833"/>
    <lineage>
        <taxon>Bacteria</taxon>
        <taxon>Pseudomonadati</taxon>
        <taxon>Pseudomonadota</taxon>
        <taxon>Gammaproteobacteria</taxon>
        <taxon>Pseudomonadales</taxon>
        <taxon>Marinobacteraceae</taxon>
        <taxon>Marinobacter</taxon>
    </lineage>
</organism>
<dbReference type="Pfam" id="PF19837">
    <property type="entry name" value="DUF6316"/>
    <property type="match status" value="1"/>
</dbReference>
<feature type="domain" description="DUF6316" evidence="1">
    <location>
        <begin position="13"/>
        <end position="51"/>
    </location>
</feature>
<dbReference type="RefSeq" id="WP_219866451.1">
    <property type="nucleotide sequence ID" value="NZ_JASSQD010000001.1"/>
</dbReference>
<name>A0ABT7H9R9_9GAMM</name>
<gene>
    <name evidence="2" type="ORF">QQF73_05560</name>
</gene>
<proteinExistence type="predicted"/>